<organism evidence="1">
    <name type="scientific">bioreactor metagenome</name>
    <dbReference type="NCBI Taxonomy" id="1076179"/>
    <lineage>
        <taxon>unclassified sequences</taxon>
        <taxon>metagenomes</taxon>
        <taxon>ecological metagenomes</taxon>
    </lineage>
</organism>
<dbReference type="EMBL" id="VSSQ01032540">
    <property type="protein sequence ID" value="MPM83829.1"/>
    <property type="molecule type" value="Genomic_DNA"/>
</dbReference>
<gene>
    <name evidence="1" type="ORF">SDC9_130898</name>
</gene>
<dbReference type="NCBIfam" id="TIGR02681">
    <property type="entry name" value="phage_pRha"/>
    <property type="match status" value="1"/>
</dbReference>
<accession>A0A645D3Q7</accession>
<dbReference type="Pfam" id="PF09669">
    <property type="entry name" value="Phage_pRha"/>
    <property type="match status" value="1"/>
</dbReference>
<reference evidence="1" key="1">
    <citation type="submission" date="2019-08" db="EMBL/GenBank/DDBJ databases">
        <authorList>
            <person name="Kucharzyk K."/>
            <person name="Murdoch R.W."/>
            <person name="Higgins S."/>
            <person name="Loffler F."/>
        </authorList>
    </citation>
    <scope>NUCLEOTIDE SEQUENCE</scope>
</reference>
<proteinExistence type="predicted"/>
<dbReference type="InterPro" id="IPR014054">
    <property type="entry name" value="Phage_regulatory_Rha"/>
</dbReference>
<protein>
    <recommendedName>
        <fullName evidence="2">Rha family transcriptional regulator</fullName>
    </recommendedName>
</protein>
<dbReference type="AlphaFoldDB" id="A0A645D3Q7"/>
<evidence type="ECO:0000313" key="1">
    <source>
        <dbReference type="EMBL" id="MPM83829.1"/>
    </source>
</evidence>
<comment type="caution">
    <text evidence="1">The sequence shown here is derived from an EMBL/GenBank/DDBJ whole genome shotgun (WGS) entry which is preliminary data.</text>
</comment>
<evidence type="ECO:0008006" key="2">
    <source>
        <dbReference type="Google" id="ProtNLM"/>
    </source>
</evidence>
<sequence>MPSLPDEHLRNFAQVSVEVEAGNGAKGCYPAYRMTRDGFTLLAMGFTGKKALQFKLAYIDAFNRMEAKLHGGDFDLNRINQVYAFA</sequence>
<name>A0A645D3Q7_9ZZZZ</name>